<dbReference type="Gene3D" id="3.10.310.10">
    <property type="entry name" value="Diaminopimelate Epimerase, Chain A, domain 1"/>
    <property type="match status" value="2"/>
</dbReference>
<feature type="domain" description="N-acetyltransferase" evidence="4">
    <location>
        <begin position="40"/>
        <end position="200"/>
    </location>
</feature>
<dbReference type="Proteomes" id="UP001153069">
    <property type="component" value="Unassembled WGS sequence"/>
</dbReference>
<proteinExistence type="inferred from homology"/>
<dbReference type="Gene3D" id="3.40.630.30">
    <property type="match status" value="1"/>
</dbReference>
<evidence type="ECO:0000313" key="6">
    <source>
        <dbReference type="Proteomes" id="UP001153069"/>
    </source>
</evidence>
<accession>A0A9N8DJ87</accession>
<dbReference type="PROSITE" id="PS51186">
    <property type="entry name" value="GNAT"/>
    <property type="match status" value="1"/>
</dbReference>
<dbReference type="Pfam" id="PF00583">
    <property type="entry name" value="Acetyltransf_1"/>
    <property type="match status" value="1"/>
</dbReference>
<protein>
    <submittedName>
        <fullName evidence="5">Phenazine biosynthesis-like domain-containing protein</fullName>
    </submittedName>
</protein>
<dbReference type="AlphaFoldDB" id="A0A9N8DJ87"/>
<dbReference type="SUPFAM" id="SSF55729">
    <property type="entry name" value="Acyl-CoA N-acyltransferases (Nat)"/>
    <property type="match status" value="1"/>
</dbReference>
<dbReference type="InterPro" id="IPR000182">
    <property type="entry name" value="GNAT_dom"/>
</dbReference>
<keyword evidence="6" id="KW-1185">Reference proteome</keyword>
<name>A0A9N8DJ87_9STRA</name>
<dbReference type="SUPFAM" id="SSF54506">
    <property type="entry name" value="Diaminopimelate epimerase-like"/>
    <property type="match status" value="1"/>
</dbReference>
<dbReference type="OrthoDB" id="75169at2759"/>
<dbReference type="GO" id="GO:0016853">
    <property type="term" value="F:isomerase activity"/>
    <property type="evidence" value="ECO:0007669"/>
    <property type="project" value="UniProtKB-KW"/>
</dbReference>
<organism evidence="5 6">
    <name type="scientific">Seminavis robusta</name>
    <dbReference type="NCBI Taxonomy" id="568900"/>
    <lineage>
        <taxon>Eukaryota</taxon>
        <taxon>Sar</taxon>
        <taxon>Stramenopiles</taxon>
        <taxon>Ochrophyta</taxon>
        <taxon>Bacillariophyta</taxon>
        <taxon>Bacillariophyceae</taxon>
        <taxon>Bacillariophycidae</taxon>
        <taxon>Naviculales</taxon>
        <taxon>Naviculaceae</taxon>
        <taxon>Seminavis</taxon>
    </lineage>
</organism>
<dbReference type="GO" id="GO:0005737">
    <property type="term" value="C:cytoplasm"/>
    <property type="evidence" value="ECO:0007669"/>
    <property type="project" value="TreeGrafter"/>
</dbReference>
<dbReference type="PANTHER" id="PTHR13774">
    <property type="entry name" value="PHENAZINE BIOSYNTHESIS PROTEIN"/>
    <property type="match status" value="1"/>
</dbReference>
<evidence type="ECO:0000256" key="2">
    <source>
        <dbReference type="ARBA" id="ARBA00023235"/>
    </source>
</evidence>
<reference evidence="5" key="1">
    <citation type="submission" date="2020-06" db="EMBL/GenBank/DDBJ databases">
        <authorList>
            <consortium name="Plant Systems Biology data submission"/>
        </authorList>
    </citation>
    <scope>NUCLEOTIDE SEQUENCE</scope>
    <source>
        <strain evidence="5">D6</strain>
    </source>
</reference>
<evidence type="ECO:0000256" key="1">
    <source>
        <dbReference type="ARBA" id="ARBA00008270"/>
    </source>
</evidence>
<dbReference type="CDD" id="cd04301">
    <property type="entry name" value="NAT_SF"/>
    <property type="match status" value="1"/>
</dbReference>
<keyword evidence="2" id="KW-0413">Isomerase</keyword>
<dbReference type="InterPro" id="IPR003719">
    <property type="entry name" value="Phenazine_PhzF-like"/>
</dbReference>
<evidence type="ECO:0000259" key="4">
    <source>
        <dbReference type="PROSITE" id="PS51186"/>
    </source>
</evidence>
<feature type="compositionally biased region" description="Acidic residues" evidence="3">
    <location>
        <begin position="27"/>
        <end position="36"/>
    </location>
</feature>
<comment type="caution">
    <text evidence="5">The sequence shown here is derived from an EMBL/GenBank/DDBJ whole genome shotgun (WGS) entry which is preliminary data.</text>
</comment>
<dbReference type="InterPro" id="IPR016181">
    <property type="entry name" value="Acyl_CoA_acyltransferase"/>
</dbReference>
<feature type="region of interest" description="Disordered" evidence="3">
    <location>
        <begin position="1"/>
        <end position="36"/>
    </location>
</feature>
<dbReference type="Pfam" id="PF02567">
    <property type="entry name" value="PhzC-PhzF"/>
    <property type="match status" value="1"/>
</dbReference>
<sequence length="550" mass="60573">MSISKQDGSLENGALGLEPSNESVDGDHEDDDDIEEEEELHFCMVRPADIPRCVAIEKASYPPSEAASKSSLQYRQHHAAPYFRCAYMGSDDDDKEVIGFICATRCHEFDHESMSTHHSEGPLLAIHSVVVTEEHRRKGVATAMLKDYIEQMRIKADGVQKLVLMSKKQLLAFYVDCGFSVIKPSSIVHGDDQWYDLELDLSAHKSIGRPYYIVDSFANVDVPGSGNPAAVVILKSTKDNVIDPNEPQLLSWMLIVAKEFNLSETAYVWLHEDHKRGQERHWYIRYFTPTVEVDLCGHATLAAAGILYRTMSERNAGSNNKVVVFHAKEDILTTTLAPAGLKVVKKRPATKIAMKFPAKEPKEITEEADVEAVQKILWEAFKVPSDVILFIGLSDIGDVFVELTPDAFDAIGYDNIQYNAFLQWDGYTRGVVVCCEARPPSRTTEKATDLDETASVATSTSLTTAEGDAVESLDFFSRFFGPKAGINEDPATGSAHCSLGPYFSKKLGKEHVVGKQASERGGIVECHVDGDSSVTISGVAVQTMTGNLLL</sequence>
<comment type="similarity">
    <text evidence="1">Belongs to the PhzF family.</text>
</comment>
<evidence type="ECO:0000313" key="5">
    <source>
        <dbReference type="EMBL" id="CAB9504167.1"/>
    </source>
</evidence>
<dbReference type="PANTHER" id="PTHR13774:SF17">
    <property type="entry name" value="PHENAZINE BIOSYNTHESIS-LIKE DOMAIN-CONTAINING PROTEIN"/>
    <property type="match status" value="1"/>
</dbReference>
<evidence type="ECO:0000256" key="3">
    <source>
        <dbReference type="SAM" id="MobiDB-lite"/>
    </source>
</evidence>
<dbReference type="EMBL" id="CAICTM010000187">
    <property type="protein sequence ID" value="CAB9504167.1"/>
    <property type="molecule type" value="Genomic_DNA"/>
</dbReference>
<dbReference type="GO" id="GO:0016747">
    <property type="term" value="F:acyltransferase activity, transferring groups other than amino-acyl groups"/>
    <property type="evidence" value="ECO:0007669"/>
    <property type="project" value="InterPro"/>
</dbReference>
<gene>
    <name evidence="5" type="ORF">SEMRO_188_G081160.1</name>
</gene>